<keyword evidence="3" id="KW-0496">Mitochondrion</keyword>
<name>A0AAD9Q314_ACRCE</name>
<gene>
    <name evidence="7" type="ORF">P5673_025207</name>
</gene>
<dbReference type="GO" id="GO:0042645">
    <property type="term" value="C:mitochondrial nucleoid"/>
    <property type="evidence" value="ECO:0007669"/>
    <property type="project" value="UniProtKB-SubCell"/>
</dbReference>
<evidence type="ECO:0000256" key="3">
    <source>
        <dbReference type="ARBA" id="ARBA00023128"/>
    </source>
</evidence>
<organism evidence="7 8">
    <name type="scientific">Acropora cervicornis</name>
    <name type="common">Staghorn coral</name>
    <dbReference type="NCBI Taxonomy" id="6130"/>
    <lineage>
        <taxon>Eukaryota</taxon>
        <taxon>Metazoa</taxon>
        <taxon>Cnidaria</taxon>
        <taxon>Anthozoa</taxon>
        <taxon>Hexacorallia</taxon>
        <taxon>Scleractinia</taxon>
        <taxon>Astrocoeniina</taxon>
        <taxon>Acroporidae</taxon>
        <taxon>Acropora</taxon>
    </lineage>
</organism>
<keyword evidence="8" id="KW-1185">Reference proteome</keyword>
<keyword evidence="2" id="KW-0809">Transit peptide</keyword>
<dbReference type="AlphaFoldDB" id="A0AAD9Q314"/>
<evidence type="ECO:0000256" key="1">
    <source>
        <dbReference type="ARBA" id="ARBA00004436"/>
    </source>
</evidence>
<dbReference type="PANTHER" id="PTHR34260:SF1">
    <property type="entry name" value="UBIQUINOL-CYTOCHROME-C REDUCTASE COMPLEX ASSEMBLY FACTOR 2"/>
    <property type="match status" value="1"/>
</dbReference>
<evidence type="ECO:0000256" key="4">
    <source>
        <dbReference type="ARBA" id="ARBA00023271"/>
    </source>
</evidence>
<accession>A0AAD9Q314</accession>
<comment type="subcellular location">
    <subcellularLocation>
        <location evidence="1">Mitochondrion matrix</location>
        <location evidence="1">Mitochondrion nucleoid</location>
    </subcellularLocation>
</comment>
<proteinExistence type="predicted"/>
<keyword evidence="4" id="KW-1135">Mitochondrion nucleoid</keyword>
<dbReference type="EMBL" id="JARQWQ010000077">
    <property type="protein sequence ID" value="KAK2553450.1"/>
    <property type="molecule type" value="Genomic_DNA"/>
</dbReference>
<evidence type="ECO:0000256" key="2">
    <source>
        <dbReference type="ARBA" id="ARBA00022946"/>
    </source>
</evidence>
<dbReference type="PANTHER" id="PTHR34260">
    <property type="entry name" value="UBIQUINOL-CYTOCHROME-C REDUCTASE COMPLEX ASSEMBLY FACTOR 2"/>
    <property type="match status" value="1"/>
</dbReference>
<sequence>MASRKVLAPKLYKKFLQVCEQWPVDQNRLGRDFGEHLKGSLVPRIKKSEIDAKEAEKMLDSLMKISSNYYRNKYPRKAETAFTGDLEAVKEGARHYLSTDMQKKSKEQTWWEKLIRKKSVYYEG</sequence>
<reference evidence="7" key="2">
    <citation type="journal article" date="2023" name="Science">
        <title>Genomic signatures of disease resistance in endangered staghorn corals.</title>
        <authorList>
            <person name="Vollmer S.V."/>
            <person name="Selwyn J.D."/>
            <person name="Despard B.A."/>
            <person name="Roesel C.L."/>
        </authorList>
    </citation>
    <scope>NUCLEOTIDE SEQUENCE</scope>
    <source>
        <strain evidence="7">K2</strain>
    </source>
</reference>
<dbReference type="Proteomes" id="UP001249851">
    <property type="component" value="Unassembled WGS sequence"/>
</dbReference>
<evidence type="ECO:0000256" key="6">
    <source>
        <dbReference type="ARBA" id="ARBA00032983"/>
    </source>
</evidence>
<dbReference type="GO" id="GO:0034551">
    <property type="term" value="P:mitochondrial respiratory chain complex III assembly"/>
    <property type="evidence" value="ECO:0007669"/>
    <property type="project" value="TreeGrafter"/>
</dbReference>
<evidence type="ECO:0000313" key="7">
    <source>
        <dbReference type="EMBL" id="KAK2553450.1"/>
    </source>
</evidence>
<dbReference type="Pfam" id="PF20180">
    <property type="entry name" value="UQCC2_CBP6"/>
    <property type="match status" value="1"/>
</dbReference>
<protein>
    <recommendedName>
        <fullName evidence="6">Mitochondrial nucleoid factor 1</fullName>
    </recommendedName>
    <alternativeName>
        <fullName evidence="5">Mitochondrial protein M19</fullName>
    </alternativeName>
</protein>
<dbReference type="InterPro" id="IPR037698">
    <property type="entry name" value="UQCC2"/>
</dbReference>
<evidence type="ECO:0000313" key="8">
    <source>
        <dbReference type="Proteomes" id="UP001249851"/>
    </source>
</evidence>
<evidence type="ECO:0000256" key="5">
    <source>
        <dbReference type="ARBA" id="ARBA00031206"/>
    </source>
</evidence>
<comment type="caution">
    <text evidence="7">The sequence shown here is derived from an EMBL/GenBank/DDBJ whole genome shotgun (WGS) entry which is preliminary data.</text>
</comment>
<reference evidence="7" key="1">
    <citation type="journal article" date="2023" name="G3 (Bethesda)">
        <title>Whole genome assembly and annotation of the endangered Caribbean coral Acropora cervicornis.</title>
        <authorList>
            <person name="Selwyn J.D."/>
            <person name="Vollmer S.V."/>
        </authorList>
    </citation>
    <scope>NUCLEOTIDE SEQUENCE</scope>
    <source>
        <strain evidence="7">K2</strain>
    </source>
</reference>